<dbReference type="EMBL" id="JAGTJR010000006">
    <property type="protein sequence ID" value="KAH7059053.1"/>
    <property type="molecule type" value="Genomic_DNA"/>
</dbReference>
<feature type="compositionally biased region" description="Acidic residues" evidence="1">
    <location>
        <begin position="217"/>
        <end position="229"/>
    </location>
</feature>
<evidence type="ECO:0000313" key="3">
    <source>
        <dbReference type="Proteomes" id="UP000774617"/>
    </source>
</evidence>
<comment type="caution">
    <text evidence="2">The sequence shown here is derived from an EMBL/GenBank/DDBJ whole genome shotgun (WGS) entry which is preliminary data.</text>
</comment>
<evidence type="ECO:0000313" key="2">
    <source>
        <dbReference type="EMBL" id="KAH7059053.1"/>
    </source>
</evidence>
<protein>
    <submittedName>
        <fullName evidence="2">Uncharacterized protein</fullName>
    </submittedName>
</protein>
<proteinExistence type="predicted"/>
<dbReference type="Proteomes" id="UP000774617">
    <property type="component" value="Unassembled WGS sequence"/>
</dbReference>
<keyword evidence="3" id="KW-1185">Reference proteome</keyword>
<feature type="region of interest" description="Disordered" evidence="1">
    <location>
        <begin position="210"/>
        <end position="229"/>
    </location>
</feature>
<organism evidence="2 3">
    <name type="scientific">Macrophomina phaseolina</name>
    <dbReference type="NCBI Taxonomy" id="35725"/>
    <lineage>
        <taxon>Eukaryota</taxon>
        <taxon>Fungi</taxon>
        <taxon>Dikarya</taxon>
        <taxon>Ascomycota</taxon>
        <taxon>Pezizomycotina</taxon>
        <taxon>Dothideomycetes</taxon>
        <taxon>Dothideomycetes incertae sedis</taxon>
        <taxon>Botryosphaeriales</taxon>
        <taxon>Botryosphaeriaceae</taxon>
        <taxon>Macrophomina</taxon>
    </lineage>
</organism>
<reference evidence="2 3" key="1">
    <citation type="journal article" date="2021" name="Nat. Commun.">
        <title>Genetic determinants of endophytism in the Arabidopsis root mycobiome.</title>
        <authorList>
            <person name="Mesny F."/>
            <person name="Miyauchi S."/>
            <person name="Thiergart T."/>
            <person name="Pickel B."/>
            <person name="Atanasova L."/>
            <person name="Karlsson M."/>
            <person name="Huettel B."/>
            <person name="Barry K.W."/>
            <person name="Haridas S."/>
            <person name="Chen C."/>
            <person name="Bauer D."/>
            <person name="Andreopoulos W."/>
            <person name="Pangilinan J."/>
            <person name="LaButti K."/>
            <person name="Riley R."/>
            <person name="Lipzen A."/>
            <person name="Clum A."/>
            <person name="Drula E."/>
            <person name="Henrissat B."/>
            <person name="Kohler A."/>
            <person name="Grigoriev I.V."/>
            <person name="Martin F.M."/>
            <person name="Hacquard S."/>
        </authorList>
    </citation>
    <scope>NUCLEOTIDE SEQUENCE [LARGE SCALE GENOMIC DNA]</scope>
    <source>
        <strain evidence="2 3">MPI-SDFR-AT-0080</strain>
    </source>
</reference>
<name>A0ABQ8GKW6_9PEZI</name>
<sequence length="229" mass="25535">MPRQNILISANTKAEKTKRAPANAFRSAHGKRQCDVNPDGITALASRPKRIKEDEDAEGLVLLDAGDIICHLMERASPRQLRARLGKSHISEIFKGVKEDEFGRIAGQSRGGGKFIRKMFSRMARDTRDGRDTGANAEYLLQILEEASQYEANAIPAVVEEMFKLLVILVSYRKPPPSNYSSSKYVMTKKQVLHIVIRELREAVRKKTAWKDSMAAADDDGDGGGDYDE</sequence>
<accession>A0ABQ8GKW6</accession>
<gene>
    <name evidence="2" type="ORF">B0J12DRAFT_783314</name>
</gene>
<evidence type="ECO:0000256" key="1">
    <source>
        <dbReference type="SAM" id="MobiDB-lite"/>
    </source>
</evidence>